<dbReference type="RefSeq" id="WP_130958270.1">
    <property type="nucleotide sequence ID" value="NZ_JBHSHA010000017.1"/>
</dbReference>
<feature type="domain" description="Sulfatase N-terminal" evidence="7">
    <location>
        <begin position="189"/>
        <end position="378"/>
    </location>
</feature>
<feature type="transmembrane region" description="Helical" evidence="6">
    <location>
        <begin position="124"/>
        <end position="146"/>
    </location>
</feature>
<evidence type="ECO:0000313" key="8">
    <source>
        <dbReference type="EMBL" id="TBH78443.1"/>
    </source>
</evidence>
<feature type="transmembrane region" description="Helical" evidence="6">
    <location>
        <begin position="21"/>
        <end position="44"/>
    </location>
</feature>
<dbReference type="Gene3D" id="3.40.720.10">
    <property type="entry name" value="Alkaline Phosphatase, subunit A"/>
    <property type="match status" value="1"/>
</dbReference>
<evidence type="ECO:0000313" key="9">
    <source>
        <dbReference type="Proteomes" id="UP000292919"/>
    </source>
</evidence>
<organism evidence="8 9">
    <name type="scientific">Desulfovibrio legallii</name>
    <dbReference type="NCBI Taxonomy" id="571438"/>
    <lineage>
        <taxon>Bacteria</taxon>
        <taxon>Pseudomonadati</taxon>
        <taxon>Thermodesulfobacteriota</taxon>
        <taxon>Desulfovibrionia</taxon>
        <taxon>Desulfovibrionales</taxon>
        <taxon>Desulfovibrionaceae</taxon>
        <taxon>Desulfovibrio</taxon>
    </lineage>
</organism>
<dbReference type="EMBL" id="SIXC01000015">
    <property type="protein sequence ID" value="TBH78443.1"/>
    <property type="molecule type" value="Genomic_DNA"/>
</dbReference>
<comment type="subcellular location">
    <subcellularLocation>
        <location evidence="1">Cell membrane</location>
        <topology evidence="1">Multi-pass membrane protein</topology>
    </subcellularLocation>
</comment>
<dbReference type="InterPro" id="IPR000917">
    <property type="entry name" value="Sulfatase_N"/>
</dbReference>
<reference evidence="8 9" key="1">
    <citation type="submission" date="2018-12" db="EMBL/GenBank/DDBJ databases">
        <title>First genome draft of Desulfovibrio legallis sp. nov.</title>
        <authorList>
            <person name="Ben Dhia O."/>
            <person name="Najjari A."/>
            <person name="Ferjani R."/>
            <person name="Fhoula I."/>
            <person name="Fardeau M.-L."/>
            <person name="Boudabbous A."/>
            <person name="Ouzari H.I."/>
        </authorList>
    </citation>
    <scope>NUCLEOTIDE SEQUENCE [LARGE SCALE GENOMIC DNA]</scope>
    <source>
        <strain evidence="8 9">H1T</strain>
    </source>
</reference>
<dbReference type="Proteomes" id="UP000292919">
    <property type="component" value="Unassembled WGS sequence"/>
</dbReference>
<dbReference type="GO" id="GO:0005886">
    <property type="term" value="C:plasma membrane"/>
    <property type="evidence" value="ECO:0007669"/>
    <property type="project" value="UniProtKB-SubCell"/>
</dbReference>
<dbReference type="InterPro" id="IPR017850">
    <property type="entry name" value="Alkaline_phosphatase_core_sf"/>
</dbReference>
<keyword evidence="4 6" id="KW-1133">Transmembrane helix</keyword>
<evidence type="ECO:0000256" key="5">
    <source>
        <dbReference type="ARBA" id="ARBA00023136"/>
    </source>
</evidence>
<gene>
    <name evidence="8" type="ORF">EB812_10475</name>
</gene>
<evidence type="ECO:0000256" key="3">
    <source>
        <dbReference type="ARBA" id="ARBA00022692"/>
    </source>
</evidence>
<keyword evidence="9" id="KW-1185">Reference proteome</keyword>
<keyword evidence="2" id="KW-1003">Cell membrane</keyword>
<dbReference type="Pfam" id="PF00884">
    <property type="entry name" value="Sulfatase"/>
    <property type="match status" value="1"/>
</dbReference>
<sequence length="397" mass="45072">MSVVLDAFKIKSNKNCRNLEIYIKSLTILLGTIAILFLSASLWVQKTFGDINIEQALWHLGNADLVALGVATDFTTRLIKFIVFFIFLFFILFLAIFLNKKLFLYTTKLIAKIRRKPYAPPQSYPHRTITLVLFLSSLCICIFSLYKVEKQLHVYTFISNNIAKNNFDAISKYYSIPTNTDIIFEKKNNLVIVLAESFENTFSHANGHSYTKQLDTFRALSTHNDNMRNVHGTGWTIAALTGWFFGLPLKPPAGINGNGYISTKGFLPNARSVFDIFRDNGYETVLILGSDKHFSGQDKLFSDHGKFRILDKAYFKAAGWNLADYAGTGWGFRDSFTLARASEEYARLKAAGKPFVLIVETIDTHSPDGYCPEEHKIYHDIRDAFVETDKHLGVVFQ</sequence>
<name>A0A6H3FC76_9BACT</name>
<feature type="transmembrane region" description="Helical" evidence="6">
    <location>
        <begin position="78"/>
        <end position="98"/>
    </location>
</feature>
<proteinExistence type="predicted"/>
<dbReference type="SUPFAM" id="SSF53649">
    <property type="entry name" value="Alkaline phosphatase-like"/>
    <property type="match status" value="1"/>
</dbReference>
<evidence type="ECO:0000256" key="1">
    <source>
        <dbReference type="ARBA" id="ARBA00004651"/>
    </source>
</evidence>
<accession>A0A6H3FC76</accession>
<evidence type="ECO:0000256" key="4">
    <source>
        <dbReference type="ARBA" id="ARBA00022989"/>
    </source>
</evidence>
<keyword evidence="5 6" id="KW-0472">Membrane</keyword>
<dbReference type="InterPro" id="IPR050448">
    <property type="entry name" value="OpgB/LTA_synthase_biosynth"/>
</dbReference>
<evidence type="ECO:0000256" key="2">
    <source>
        <dbReference type="ARBA" id="ARBA00022475"/>
    </source>
</evidence>
<evidence type="ECO:0000259" key="7">
    <source>
        <dbReference type="Pfam" id="PF00884"/>
    </source>
</evidence>
<dbReference type="AlphaFoldDB" id="A0A6H3FC76"/>
<evidence type="ECO:0000256" key="6">
    <source>
        <dbReference type="SAM" id="Phobius"/>
    </source>
</evidence>
<dbReference type="PANTHER" id="PTHR47371">
    <property type="entry name" value="LIPOTEICHOIC ACID SYNTHASE"/>
    <property type="match status" value="1"/>
</dbReference>
<keyword evidence="3 6" id="KW-0812">Transmembrane</keyword>
<dbReference type="PANTHER" id="PTHR47371:SF3">
    <property type="entry name" value="PHOSPHOGLYCEROL TRANSFERASE I"/>
    <property type="match status" value="1"/>
</dbReference>
<comment type="caution">
    <text evidence="8">The sequence shown here is derived from an EMBL/GenBank/DDBJ whole genome shotgun (WGS) entry which is preliminary data.</text>
</comment>
<protein>
    <recommendedName>
        <fullName evidence="7">Sulfatase N-terminal domain-containing protein</fullName>
    </recommendedName>
</protein>